<evidence type="ECO:0000259" key="6">
    <source>
        <dbReference type="PROSITE" id="PS50043"/>
    </source>
</evidence>
<dbReference type="PROSITE" id="PS50110">
    <property type="entry name" value="RESPONSE_REGULATORY"/>
    <property type="match status" value="1"/>
</dbReference>
<dbReference type="InterPro" id="IPR058245">
    <property type="entry name" value="NreC/VraR/RcsB-like_REC"/>
</dbReference>
<name>A0ABT2JJS8_9PSEU</name>
<keyword evidence="4" id="KW-0804">Transcription</keyword>
<gene>
    <name evidence="8" type="ORF">JT362_33950</name>
</gene>
<evidence type="ECO:0000256" key="3">
    <source>
        <dbReference type="ARBA" id="ARBA00023125"/>
    </source>
</evidence>
<dbReference type="InterPro" id="IPR039420">
    <property type="entry name" value="WalR-like"/>
</dbReference>
<feature type="domain" description="HTH luxR-type" evidence="6">
    <location>
        <begin position="145"/>
        <end position="210"/>
    </location>
</feature>
<dbReference type="InterPro" id="IPR016032">
    <property type="entry name" value="Sig_transdc_resp-reg_C-effctor"/>
</dbReference>
<dbReference type="PRINTS" id="PR00038">
    <property type="entry name" value="HTHLUXR"/>
</dbReference>
<evidence type="ECO:0000256" key="5">
    <source>
        <dbReference type="PROSITE-ProRule" id="PRU00169"/>
    </source>
</evidence>
<dbReference type="PANTHER" id="PTHR43214:SF24">
    <property type="entry name" value="TRANSCRIPTIONAL REGULATORY PROTEIN NARL-RELATED"/>
    <property type="match status" value="1"/>
</dbReference>
<dbReference type="SUPFAM" id="SSF46894">
    <property type="entry name" value="C-terminal effector domain of the bipartite response regulators"/>
    <property type="match status" value="1"/>
</dbReference>
<dbReference type="InterPro" id="IPR000792">
    <property type="entry name" value="Tscrpt_reg_LuxR_C"/>
</dbReference>
<evidence type="ECO:0000313" key="8">
    <source>
        <dbReference type="EMBL" id="MCT2588125.1"/>
    </source>
</evidence>
<sequence>MIAVLLVDDQPLARAGLRRILEPQEGLTVVGECADGDEVLAAVERLRPDVVVMDVRMRRVDGAEATRLLRARADTPPVLALTTFDDDETVAAALGAGAAGFVLKDAPGEDIVRATTTVAEGGAWLDPQVVGRVLAAYRRVAPRTPEAVLDRLTPRERDVLCQIGRGATNAEAAAALHVSEATVKSHLGHALTKLALRDRAAAIVFAHRNGLA</sequence>
<comment type="caution">
    <text evidence="8">The sequence shown here is derived from an EMBL/GenBank/DDBJ whole genome shotgun (WGS) entry which is preliminary data.</text>
</comment>
<feature type="modified residue" description="4-aspartylphosphate" evidence="5">
    <location>
        <position position="54"/>
    </location>
</feature>
<evidence type="ECO:0000256" key="2">
    <source>
        <dbReference type="ARBA" id="ARBA00023015"/>
    </source>
</evidence>
<accession>A0ABT2JJS8</accession>
<dbReference type="CDD" id="cd06170">
    <property type="entry name" value="LuxR_C_like"/>
    <property type="match status" value="1"/>
</dbReference>
<keyword evidence="2" id="KW-0805">Transcription regulation</keyword>
<dbReference type="CDD" id="cd17535">
    <property type="entry name" value="REC_NarL-like"/>
    <property type="match status" value="1"/>
</dbReference>
<keyword evidence="1 5" id="KW-0597">Phosphoprotein</keyword>
<dbReference type="EMBL" id="JAFFZE010000032">
    <property type="protein sequence ID" value="MCT2588125.1"/>
    <property type="molecule type" value="Genomic_DNA"/>
</dbReference>
<reference evidence="8 9" key="1">
    <citation type="submission" date="2021-02" db="EMBL/GenBank/DDBJ databases">
        <title>Actinophytocola xerophila sp. nov., isolated from soil of cotton cropping field.</title>
        <authorList>
            <person name="Huang R."/>
            <person name="Chen X."/>
            <person name="Ge X."/>
            <person name="Liu W."/>
        </authorList>
    </citation>
    <scope>NUCLEOTIDE SEQUENCE [LARGE SCALE GENOMIC DNA]</scope>
    <source>
        <strain evidence="8 9">S1-96</strain>
    </source>
</reference>
<dbReference type="SMART" id="SM00421">
    <property type="entry name" value="HTH_LUXR"/>
    <property type="match status" value="1"/>
</dbReference>
<dbReference type="InterPro" id="IPR001789">
    <property type="entry name" value="Sig_transdc_resp-reg_receiver"/>
</dbReference>
<feature type="domain" description="Response regulatory" evidence="7">
    <location>
        <begin position="3"/>
        <end position="119"/>
    </location>
</feature>
<dbReference type="PANTHER" id="PTHR43214">
    <property type="entry name" value="TWO-COMPONENT RESPONSE REGULATOR"/>
    <property type="match status" value="1"/>
</dbReference>
<dbReference type="Gene3D" id="3.40.50.2300">
    <property type="match status" value="1"/>
</dbReference>
<dbReference type="SUPFAM" id="SSF52172">
    <property type="entry name" value="CheY-like"/>
    <property type="match status" value="1"/>
</dbReference>
<dbReference type="Pfam" id="PF00196">
    <property type="entry name" value="GerE"/>
    <property type="match status" value="1"/>
</dbReference>
<dbReference type="PROSITE" id="PS50043">
    <property type="entry name" value="HTH_LUXR_2"/>
    <property type="match status" value="1"/>
</dbReference>
<proteinExistence type="predicted"/>
<evidence type="ECO:0000313" key="9">
    <source>
        <dbReference type="Proteomes" id="UP001156441"/>
    </source>
</evidence>
<evidence type="ECO:0000256" key="1">
    <source>
        <dbReference type="ARBA" id="ARBA00022553"/>
    </source>
</evidence>
<dbReference type="RefSeq" id="WP_260196063.1">
    <property type="nucleotide sequence ID" value="NZ_JAFFZE010000032.1"/>
</dbReference>
<protein>
    <submittedName>
        <fullName evidence="8">Response regulator transcription factor</fullName>
    </submittedName>
</protein>
<dbReference type="Proteomes" id="UP001156441">
    <property type="component" value="Unassembled WGS sequence"/>
</dbReference>
<dbReference type="Pfam" id="PF00072">
    <property type="entry name" value="Response_reg"/>
    <property type="match status" value="1"/>
</dbReference>
<dbReference type="InterPro" id="IPR011006">
    <property type="entry name" value="CheY-like_superfamily"/>
</dbReference>
<keyword evidence="3" id="KW-0238">DNA-binding</keyword>
<dbReference type="SMART" id="SM00448">
    <property type="entry name" value="REC"/>
    <property type="match status" value="1"/>
</dbReference>
<organism evidence="8 9">
    <name type="scientific">Actinophytocola gossypii</name>
    <dbReference type="NCBI Taxonomy" id="2812003"/>
    <lineage>
        <taxon>Bacteria</taxon>
        <taxon>Bacillati</taxon>
        <taxon>Actinomycetota</taxon>
        <taxon>Actinomycetes</taxon>
        <taxon>Pseudonocardiales</taxon>
        <taxon>Pseudonocardiaceae</taxon>
    </lineage>
</organism>
<evidence type="ECO:0000256" key="4">
    <source>
        <dbReference type="ARBA" id="ARBA00023163"/>
    </source>
</evidence>
<keyword evidence="9" id="KW-1185">Reference proteome</keyword>
<evidence type="ECO:0000259" key="7">
    <source>
        <dbReference type="PROSITE" id="PS50110"/>
    </source>
</evidence>